<reference evidence="1" key="1">
    <citation type="submission" date="2020-07" db="EMBL/GenBank/DDBJ databases">
        <title>Huge and variable diversity of episymbiotic CPR bacteria and DPANN archaea in groundwater ecosystems.</title>
        <authorList>
            <person name="He C.Y."/>
            <person name="Keren R."/>
            <person name="Whittaker M."/>
            <person name="Farag I.F."/>
            <person name="Doudna J."/>
            <person name="Cate J.H.D."/>
            <person name="Banfield J.F."/>
        </authorList>
    </citation>
    <scope>NUCLEOTIDE SEQUENCE</scope>
    <source>
        <strain evidence="1">NC_groundwater_1860_Pr3_B-0.1um_51_7</strain>
    </source>
</reference>
<dbReference type="AlphaFoldDB" id="A0A9D6YT80"/>
<organism evidence="1 2">
    <name type="scientific">Candidatus Saganbacteria bacterium</name>
    <dbReference type="NCBI Taxonomy" id="2575572"/>
    <lineage>
        <taxon>Bacteria</taxon>
        <taxon>Bacillati</taxon>
        <taxon>Saganbacteria</taxon>
    </lineage>
</organism>
<comment type="caution">
    <text evidence="1">The sequence shown here is derived from an EMBL/GenBank/DDBJ whole genome shotgun (WGS) entry which is preliminary data.</text>
</comment>
<dbReference type="EMBL" id="JACRKR010000141">
    <property type="protein sequence ID" value="MBI5078947.1"/>
    <property type="molecule type" value="Genomic_DNA"/>
</dbReference>
<gene>
    <name evidence="1" type="ORF">HZB08_02885</name>
</gene>
<evidence type="ECO:0000313" key="1">
    <source>
        <dbReference type="EMBL" id="MBI5078947.1"/>
    </source>
</evidence>
<accession>A0A9D6YT80</accession>
<dbReference type="Proteomes" id="UP000808761">
    <property type="component" value="Unassembled WGS sequence"/>
</dbReference>
<proteinExistence type="predicted"/>
<evidence type="ECO:0000313" key="2">
    <source>
        <dbReference type="Proteomes" id="UP000808761"/>
    </source>
</evidence>
<name>A0A9D6YT80_UNCSA</name>
<protein>
    <submittedName>
        <fullName evidence="1">Uncharacterized protein</fullName>
    </submittedName>
</protein>
<sequence length="117" mass="12855">MDAQTRAMGGSRQEKEWVLPTEVLPFILGSGLEKGAAGKKDGNLELFEKGLEKELRKEDSIEQAVSKMVKMALVAEFGPSLVIARGASKMITTITRAIMNDAKLRRQALIILDRLAQ</sequence>